<feature type="compositionally biased region" description="Polar residues" evidence="2">
    <location>
        <begin position="139"/>
        <end position="155"/>
    </location>
</feature>
<feature type="compositionally biased region" description="Polar residues" evidence="2">
    <location>
        <begin position="201"/>
        <end position="213"/>
    </location>
</feature>
<dbReference type="Pfam" id="PF14389">
    <property type="entry name" value="Lzipper-MIP1"/>
    <property type="match status" value="2"/>
</dbReference>
<dbReference type="AlphaFoldDB" id="A0A8S9SKR1"/>
<feature type="compositionally biased region" description="Basic and acidic residues" evidence="2">
    <location>
        <begin position="17"/>
        <end position="27"/>
    </location>
</feature>
<organism evidence="5 6">
    <name type="scientific">Brassica cretica</name>
    <name type="common">Mustard</name>
    <dbReference type="NCBI Taxonomy" id="69181"/>
    <lineage>
        <taxon>Eukaryota</taxon>
        <taxon>Viridiplantae</taxon>
        <taxon>Streptophyta</taxon>
        <taxon>Embryophyta</taxon>
        <taxon>Tracheophyta</taxon>
        <taxon>Spermatophyta</taxon>
        <taxon>Magnoliopsida</taxon>
        <taxon>eudicotyledons</taxon>
        <taxon>Gunneridae</taxon>
        <taxon>Pentapetalae</taxon>
        <taxon>rosids</taxon>
        <taxon>malvids</taxon>
        <taxon>Brassicales</taxon>
        <taxon>Brassicaceae</taxon>
        <taxon>Brassiceae</taxon>
        <taxon>Brassica</taxon>
    </lineage>
</organism>
<feature type="compositionally biased region" description="Low complexity" evidence="2">
    <location>
        <begin position="184"/>
        <end position="200"/>
    </location>
</feature>
<dbReference type="EMBL" id="QGKX02000004">
    <property type="protein sequence ID" value="KAF3600563.1"/>
    <property type="molecule type" value="Genomic_DNA"/>
</dbReference>
<keyword evidence="1" id="KW-0175">Coiled coil</keyword>
<dbReference type="InterPro" id="IPR006869">
    <property type="entry name" value="DUF547"/>
</dbReference>
<feature type="compositionally biased region" description="Basic and acidic residues" evidence="2">
    <location>
        <begin position="437"/>
        <end position="447"/>
    </location>
</feature>
<reference evidence="5" key="1">
    <citation type="submission" date="2019-12" db="EMBL/GenBank/DDBJ databases">
        <title>Genome sequencing and annotation of Brassica cretica.</title>
        <authorList>
            <person name="Studholme D.J."/>
            <person name="Sarris P."/>
        </authorList>
    </citation>
    <scope>NUCLEOTIDE SEQUENCE</scope>
    <source>
        <strain evidence="5">PFS-109/04</strain>
        <tissue evidence="5">Leaf</tissue>
    </source>
</reference>
<evidence type="ECO:0000256" key="2">
    <source>
        <dbReference type="SAM" id="MobiDB-lite"/>
    </source>
</evidence>
<feature type="compositionally biased region" description="Polar residues" evidence="2">
    <location>
        <begin position="347"/>
        <end position="357"/>
    </location>
</feature>
<evidence type="ECO:0000313" key="6">
    <source>
        <dbReference type="Proteomes" id="UP000712600"/>
    </source>
</evidence>
<feature type="compositionally biased region" description="Polar residues" evidence="2">
    <location>
        <begin position="163"/>
        <end position="174"/>
    </location>
</feature>
<sequence>MNTSGVRAALSSMKAPSKHDTNQEDNKKKKMEPQGNGKPLVNRRKANREKKMDLLQDVDKLKRKLRHEENVHRALERAFTRPLGALPRLPSYLPRHTLELLAEVAVLEEEVVRLEEQVVSYRQGLYQEAVYISSKKNLESPNSNNNGLKENSPIRNTKHQRSKSMSQHEFNSMITPPKKHHQQSLSFSRSVSSSRKLFSSDQRVVVNSKQTNQIKKDKESSPEKRLGRFLKKKKPLEEKKKKMVSQGNETLANRRRVNKEKKMDLLQDVDKLKRKLRQEENVHRALERAFTRPLGALPRLPSYLPRHTLELLAEVAVLEEEVVRLEEQVVSFRQGLYQEAVYISSKSNGLNENSPVRSTKHQRSKSMSQHELKSMITPPKKHQQSLSPSRSISSRKLFSSDQTVNDKQASPKPNVSSVVTKPVDVRGKENQTSSNGLKDKKDKESPKKRLKKTFNKLDDRLADQDKAQESVSESVQSGTAANRVSEDLLKCLVSIFLRISSSKDIVLDPYRNCSEWRTRELGEYKNLCSVDASSIDLGRRINALFLIHRLKFLLNKLSIVNLDGLSHQQKLAFWINTYNSCVMNGFLEHGIPETPEMVVALMQKATIVVGGHSLNAITIEHFILRLPYHLKFNCPKTATHEEMKAHSTFGLEWSEPLVTFSLSCGSWSSPAVRVYTAASVEKELEAAKRDYLQASVWISKKNKLMIPKVLDWYLLDFAKDVESLLDWVCLQLPDKLREEALKCVERKNKESLMELVQVVPYDFSFRLLFHQ</sequence>
<evidence type="ECO:0000256" key="1">
    <source>
        <dbReference type="SAM" id="Coils"/>
    </source>
</evidence>
<feature type="domain" description="Ternary complex factor MIP1 leucine-zipper" evidence="4">
    <location>
        <begin position="47"/>
        <end position="128"/>
    </location>
</feature>
<dbReference type="Pfam" id="PF04784">
    <property type="entry name" value="DUF547"/>
    <property type="match status" value="1"/>
</dbReference>
<feature type="compositionally biased region" description="Basic and acidic residues" evidence="2">
    <location>
        <begin position="214"/>
        <end position="226"/>
    </location>
</feature>
<evidence type="ECO:0000259" key="3">
    <source>
        <dbReference type="Pfam" id="PF04784"/>
    </source>
</evidence>
<proteinExistence type="predicted"/>
<dbReference type="InterPro" id="IPR025757">
    <property type="entry name" value="MIP1_Leuzipper"/>
</dbReference>
<name>A0A8S9SKR1_BRACR</name>
<dbReference type="PANTHER" id="PTHR46248">
    <property type="entry name" value="EXPRESSED PROTEIN"/>
    <property type="match status" value="1"/>
</dbReference>
<dbReference type="PANTHER" id="PTHR46248:SF16">
    <property type="entry name" value="TERNARY COMPLEX FACTOR MIP1 LEUCINE-ZIPPER DOMAIN-CONTAINING PROTEIN"/>
    <property type="match status" value="1"/>
</dbReference>
<evidence type="ECO:0000313" key="5">
    <source>
        <dbReference type="EMBL" id="KAF3600563.1"/>
    </source>
</evidence>
<dbReference type="Proteomes" id="UP000712600">
    <property type="component" value="Unassembled WGS sequence"/>
</dbReference>
<feature type="domain" description="Ternary complex factor MIP1 leucine-zipper" evidence="4">
    <location>
        <begin position="258"/>
        <end position="339"/>
    </location>
</feature>
<evidence type="ECO:0000259" key="4">
    <source>
        <dbReference type="Pfam" id="PF14389"/>
    </source>
</evidence>
<feature type="coiled-coil region" evidence="1">
    <location>
        <begin position="262"/>
        <end position="335"/>
    </location>
</feature>
<gene>
    <name evidence="5" type="ORF">F2Q69_00032756</name>
</gene>
<accession>A0A8S9SKR1</accession>
<feature type="compositionally biased region" description="Polar residues" evidence="2">
    <location>
        <begin position="401"/>
        <end position="419"/>
    </location>
</feature>
<feature type="region of interest" description="Disordered" evidence="2">
    <location>
        <begin position="137"/>
        <end position="248"/>
    </location>
</feature>
<feature type="compositionally biased region" description="Basic and acidic residues" evidence="2">
    <location>
        <begin position="455"/>
        <end position="468"/>
    </location>
</feature>
<comment type="caution">
    <text evidence="5">The sequence shown here is derived from an EMBL/GenBank/DDBJ whole genome shotgun (WGS) entry which is preliminary data.</text>
</comment>
<feature type="region of interest" description="Disordered" evidence="2">
    <location>
        <begin position="1"/>
        <end position="51"/>
    </location>
</feature>
<feature type="region of interest" description="Disordered" evidence="2">
    <location>
        <begin position="347"/>
        <end position="477"/>
    </location>
</feature>
<feature type="compositionally biased region" description="Low complexity" evidence="2">
    <location>
        <begin position="385"/>
        <end position="400"/>
    </location>
</feature>
<evidence type="ECO:0008006" key="7">
    <source>
        <dbReference type="Google" id="ProtNLM"/>
    </source>
</evidence>
<feature type="domain" description="DUF547" evidence="3">
    <location>
        <begin position="563"/>
        <end position="692"/>
    </location>
</feature>
<protein>
    <recommendedName>
        <fullName evidence="7">Ternary complex factor MIP1 leucine-zipper domain-containing protein</fullName>
    </recommendedName>
</protein>